<evidence type="ECO:0000259" key="2">
    <source>
        <dbReference type="PROSITE" id="PS50090"/>
    </source>
</evidence>
<sequence length="590" mass="63443">MYSKEEYSYNGNTTTRTISQQQSNQQSAMSPHHPQHPQQHSTAYFPQPIQIHTLPPLGMSHSQIPPGQQQPQHAHIPPPPGAPASMSLHHPAYQKSPPTAQQGSPLHPANLNSPSVVANVNSSSAMSRRGPWSPMEDKKLLELIAIFGPTNWVRISNNLLTRTPKQCRERYHQNLKPSLNRSPITAEEGELIESLVAKYGKKWAEISRHLNGRSDNAIKNWWNGGANRRRRASLVTIPSNSSSSDETNAANHISELKRNSTSAGMNGSGFEHRPSIPTTTVLPPPPAPPASAGNVSPSSKDSAPGFGSSVGHPSQVTQLPQISFNTSMFGKPTLEKRPSITEYNNNTPTPPQLKTSSIRSASFDINSTTLPPLNPSNKRRLVEDQFSRRHSLANGILPLPSTSIHANGSNPNLFAVSSSTNGNVSPNYGSPLLLGSSAIPSRNNSISHFELLNSTGSSRRSSLIAAGDFFPNPLNSSTSHKRNSSFNSPSLPSSNRISISSTNSGFHTAATTATVSPSSKLGDRTSSTTSIDQPVDEEDEEDPVSSIKKDGVTVDIRIEDHDGDVSMGDGDVVTSGPRSKVKMSVSSLLD</sequence>
<feature type="compositionally biased region" description="Polar residues" evidence="1">
    <location>
        <begin position="9"/>
        <end position="18"/>
    </location>
</feature>
<dbReference type="EMBL" id="JAGSYN010000045">
    <property type="protein sequence ID" value="KAG7665883.1"/>
    <property type="molecule type" value="Genomic_DNA"/>
</dbReference>
<dbReference type="GO" id="GO:0045944">
    <property type="term" value="P:positive regulation of transcription by RNA polymerase II"/>
    <property type="evidence" value="ECO:0007669"/>
    <property type="project" value="TreeGrafter"/>
</dbReference>
<dbReference type="Proteomes" id="UP000694255">
    <property type="component" value="Unassembled WGS sequence"/>
</dbReference>
<dbReference type="PANTHER" id="PTHR45614">
    <property type="entry name" value="MYB PROTEIN-RELATED"/>
    <property type="match status" value="1"/>
</dbReference>
<protein>
    <submittedName>
        <fullName evidence="4">Uncharacterized protein</fullName>
    </submittedName>
</protein>
<feature type="domain" description="HTH myb-type" evidence="3">
    <location>
        <begin position="128"/>
        <end position="179"/>
    </location>
</feature>
<feature type="region of interest" description="Disordered" evidence="1">
    <location>
        <begin position="257"/>
        <end position="355"/>
    </location>
</feature>
<accession>A0A8J5ULL6</accession>
<dbReference type="SMART" id="SM00717">
    <property type="entry name" value="SANT"/>
    <property type="match status" value="2"/>
</dbReference>
<evidence type="ECO:0000313" key="4">
    <source>
        <dbReference type="EMBL" id="KAG7665883.1"/>
    </source>
</evidence>
<feature type="compositionally biased region" description="Acidic residues" evidence="1">
    <location>
        <begin position="534"/>
        <end position="543"/>
    </location>
</feature>
<gene>
    <name evidence="4" type="ORF">J8A68_000506</name>
</gene>
<comment type="caution">
    <text evidence="4">The sequence shown here is derived from an EMBL/GenBank/DDBJ whole genome shotgun (WGS) entry which is preliminary data.</text>
</comment>
<dbReference type="GO" id="GO:0000278">
    <property type="term" value="P:mitotic cell cycle"/>
    <property type="evidence" value="ECO:0007669"/>
    <property type="project" value="TreeGrafter"/>
</dbReference>
<feature type="region of interest" description="Disordered" evidence="1">
    <location>
        <begin position="1"/>
        <end position="132"/>
    </location>
</feature>
<dbReference type="GO" id="GO:0005634">
    <property type="term" value="C:nucleus"/>
    <property type="evidence" value="ECO:0007669"/>
    <property type="project" value="TreeGrafter"/>
</dbReference>
<dbReference type="RefSeq" id="XP_049266115.1">
    <property type="nucleotide sequence ID" value="XM_049409109.1"/>
</dbReference>
<dbReference type="InterPro" id="IPR001005">
    <property type="entry name" value="SANT/Myb"/>
</dbReference>
<evidence type="ECO:0000256" key="1">
    <source>
        <dbReference type="SAM" id="MobiDB-lite"/>
    </source>
</evidence>
<feature type="region of interest" description="Disordered" evidence="1">
    <location>
        <begin position="475"/>
        <end position="590"/>
    </location>
</feature>
<dbReference type="PROSITE" id="PS50090">
    <property type="entry name" value="MYB_LIKE"/>
    <property type="match status" value="2"/>
</dbReference>
<dbReference type="OrthoDB" id="2143914at2759"/>
<reference evidence="4 5" key="1">
    <citation type="journal article" date="2021" name="DNA Res.">
        <title>Genome analysis of Candida subhashii reveals its hybrid nature and dual mitochondrial genome conformations.</title>
        <authorList>
            <person name="Mixao V."/>
            <person name="Hegedusova E."/>
            <person name="Saus E."/>
            <person name="Pryszcz L.P."/>
            <person name="Cillingova A."/>
            <person name="Nosek J."/>
            <person name="Gabaldon T."/>
        </authorList>
    </citation>
    <scope>NUCLEOTIDE SEQUENCE [LARGE SCALE GENOMIC DNA]</scope>
    <source>
        <strain evidence="4 5">CBS 10753</strain>
    </source>
</reference>
<dbReference type="GO" id="GO:0000981">
    <property type="term" value="F:DNA-binding transcription factor activity, RNA polymerase II-specific"/>
    <property type="evidence" value="ECO:0007669"/>
    <property type="project" value="TreeGrafter"/>
</dbReference>
<dbReference type="InterPro" id="IPR017930">
    <property type="entry name" value="Myb_dom"/>
</dbReference>
<feature type="domain" description="Myb-like" evidence="2">
    <location>
        <begin position="176"/>
        <end position="223"/>
    </location>
</feature>
<feature type="compositionally biased region" description="Polar residues" evidence="1">
    <location>
        <begin position="515"/>
        <end position="532"/>
    </location>
</feature>
<dbReference type="PANTHER" id="PTHR45614:SF25">
    <property type="entry name" value="MYB PROTEIN"/>
    <property type="match status" value="1"/>
</dbReference>
<feature type="compositionally biased region" description="Low complexity" evidence="1">
    <location>
        <begin position="109"/>
        <end position="127"/>
    </location>
</feature>
<feature type="domain" description="HTH myb-type" evidence="3">
    <location>
        <begin position="180"/>
        <end position="230"/>
    </location>
</feature>
<proteinExistence type="predicted"/>
<dbReference type="GeneID" id="73467307"/>
<evidence type="ECO:0000259" key="3">
    <source>
        <dbReference type="PROSITE" id="PS51294"/>
    </source>
</evidence>
<dbReference type="PROSITE" id="PS51294">
    <property type="entry name" value="HTH_MYB"/>
    <property type="match status" value="2"/>
</dbReference>
<feature type="compositionally biased region" description="Polar residues" evidence="1">
    <location>
        <begin position="311"/>
        <end position="328"/>
    </location>
</feature>
<organism evidence="4 5">
    <name type="scientific">[Candida] subhashii</name>
    <dbReference type="NCBI Taxonomy" id="561895"/>
    <lineage>
        <taxon>Eukaryota</taxon>
        <taxon>Fungi</taxon>
        <taxon>Dikarya</taxon>
        <taxon>Ascomycota</taxon>
        <taxon>Saccharomycotina</taxon>
        <taxon>Pichiomycetes</taxon>
        <taxon>Debaryomycetaceae</taxon>
        <taxon>Spathaspora</taxon>
    </lineage>
</organism>
<feature type="domain" description="Myb-like" evidence="2">
    <location>
        <begin position="124"/>
        <end position="175"/>
    </location>
</feature>
<keyword evidence="5" id="KW-1185">Reference proteome</keyword>
<dbReference type="GO" id="GO:0000978">
    <property type="term" value="F:RNA polymerase II cis-regulatory region sequence-specific DNA binding"/>
    <property type="evidence" value="ECO:0007669"/>
    <property type="project" value="TreeGrafter"/>
</dbReference>
<feature type="compositionally biased region" description="Low complexity" evidence="1">
    <location>
        <begin position="290"/>
        <end position="299"/>
    </location>
</feature>
<feature type="compositionally biased region" description="Basic and acidic residues" evidence="1">
    <location>
        <begin position="547"/>
        <end position="564"/>
    </location>
</feature>
<dbReference type="Pfam" id="PF00249">
    <property type="entry name" value="Myb_DNA-binding"/>
    <property type="match status" value="2"/>
</dbReference>
<feature type="compositionally biased region" description="Low complexity" evidence="1">
    <location>
        <begin position="63"/>
        <end position="75"/>
    </location>
</feature>
<feature type="compositionally biased region" description="Polar residues" evidence="1">
    <location>
        <begin position="341"/>
        <end position="355"/>
    </location>
</feature>
<feature type="compositionally biased region" description="Low complexity" evidence="1">
    <location>
        <begin position="484"/>
        <end position="514"/>
    </location>
</feature>
<name>A0A8J5ULL6_9ASCO</name>
<dbReference type="CDD" id="cd00167">
    <property type="entry name" value="SANT"/>
    <property type="match status" value="2"/>
</dbReference>
<dbReference type="InterPro" id="IPR050560">
    <property type="entry name" value="MYB_TF"/>
</dbReference>
<evidence type="ECO:0000313" key="5">
    <source>
        <dbReference type="Proteomes" id="UP000694255"/>
    </source>
</evidence>
<dbReference type="AlphaFoldDB" id="A0A8J5ULL6"/>